<dbReference type="EMBL" id="CAJNOQ010000273">
    <property type="protein sequence ID" value="CAF0780778.1"/>
    <property type="molecule type" value="Genomic_DNA"/>
</dbReference>
<feature type="domain" description="DEK-C" evidence="3">
    <location>
        <begin position="2"/>
        <end position="57"/>
    </location>
</feature>
<dbReference type="InterPro" id="IPR014876">
    <property type="entry name" value="DEK_C"/>
</dbReference>
<feature type="compositionally biased region" description="Basic residues" evidence="1">
    <location>
        <begin position="149"/>
        <end position="164"/>
    </location>
</feature>
<sequence length="263" mass="30821">MDIDANQLRTEIQLILKDADLNTLSSKKVRQMLETLFKCDFTERKKEIDDILMAEITRENDQKHQDQQESNNHHPSPTTSEDEEEMLKASPPSTKKSKAKKRSQKKNSSPSHLTRDNVNRNVDEKTKMNSTKSDEELAMEIHQQENRPSLRHKRQTRPLKKNKSEKKDQTSSTTSEKRRTIFHKKLDLTDELASVVGGHQMPRSEVVKRMWAYFKEHNLMDTKNKQFVNCDEKLSKLFGRKRIRAFGMLKDLSRHMTDPDKGF</sequence>
<evidence type="ECO:0000313" key="4">
    <source>
        <dbReference type="EMBL" id="CAF0726411.1"/>
    </source>
</evidence>
<dbReference type="Proteomes" id="UP000682733">
    <property type="component" value="Unassembled WGS sequence"/>
</dbReference>
<reference evidence="5" key="1">
    <citation type="submission" date="2021-02" db="EMBL/GenBank/DDBJ databases">
        <authorList>
            <person name="Nowell W R."/>
        </authorList>
    </citation>
    <scope>NUCLEOTIDE SEQUENCE</scope>
</reference>
<dbReference type="Pfam" id="PF08766">
    <property type="entry name" value="DEK_C"/>
    <property type="match status" value="1"/>
</dbReference>
<dbReference type="Gene3D" id="1.10.245.10">
    <property type="entry name" value="SWIB/MDM2 domain"/>
    <property type="match status" value="1"/>
</dbReference>
<dbReference type="Pfam" id="PF02201">
    <property type="entry name" value="SWIB"/>
    <property type="match status" value="1"/>
</dbReference>
<dbReference type="EMBL" id="CAJOBC010000273">
    <property type="protein sequence ID" value="CAF3563971.1"/>
    <property type="molecule type" value="Genomic_DNA"/>
</dbReference>
<dbReference type="InterPro" id="IPR003121">
    <property type="entry name" value="SWIB_MDM2_domain"/>
</dbReference>
<feature type="compositionally biased region" description="Basic residues" evidence="1">
    <location>
        <begin position="95"/>
        <end position="105"/>
    </location>
</feature>
<dbReference type="PANTHER" id="PTHR13844">
    <property type="entry name" value="SWI/SNF-RELATED MATRIX-ASSOCIATED ACTIN-DEPENDENT REGULATOR OF CHROMATIN SUBFAMILY D"/>
    <property type="match status" value="1"/>
</dbReference>
<dbReference type="Proteomes" id="UP000681722">
    <property type="component" value="Unassembled WGS sequence"/>
</dbReference>
<dbReference type="PROSITE" id="PS51998">
    <property type="entry name" value="DEK_C"/>
    <property type="match status" value="1"/>
</dbReference>
<feature type="compositionally biased region" description="Basic and acidic residues" evidence="1">
    <location>
        <begin position="165"/>
        <end position="179"/>
    </location>
</feature>
<dbReference type="Proteomes" id="UP000677228">
    <property type="component" value="Unassembled WGS sequence"/>
</dbReference>
<evidence type="ECO:0000256" key="1">
    <source>
        <dbReference type="SAM" id="MobiDB-lite"/>
    </source>
</evidence>
<dbReference type="EMBL" id="CAJOBA010000062">
    <property type="protein sequence ID" value="CAF3500004.1"/>
    <property type="molecule type" value="Genomic_DNA"/>
</dbReference>
<evidence type="ECO:0000313" key="8">
    <source>
        <dbReference type="Proteomes" id="UP000663829"/>
    </source>
</evidence>
<evidence type="ECO:0000313" key="6">
    <source>
        <dbReference type="EMBL" id="CAF3500004.1"/>
    </source>
</evidence>
<dbReference type="OrthoDB" id="10251073at2759"/>
<dbReference type="Gene3D" id="1.10.10.60">
    <property type="entry name" value="Homeodomain-like"/>
    <property type="match status" value="1"/>
</dbReference>
<evidence type="ECO:0008006" key="9">
    <source>
        <dbReference type="Google" id="ProtNLM"/>
    </source>
</evidence>
<feature type="domain" description="DM2" evidence="2">
    <location>
        <begin position="181"/>
        <end position="258"/>
    </location>
</feature>
<accession>A0A813RGL1</accession>
<dbReference type="SMART" id="SM00151">
    <property type="entry name" value="SWIB"/>
    <property type="match status" value="1"/>
</dbReference>
<keyword evidence="8" id="KW-1185">Reference proteome</keyword>
<dbReference type="CDD" id="cd10567">
    <property type="entry name" value="SWIB-MDM2_like"/>
    <property type="match status" value="1"/>
</dbReference>
<dbReference type="InterPro" id="IPR019835">
    <property type="entry name" value="SWIB_domain"/>
</dbReference>
<name>A0A813RGL1_9BILA</name>
<proteinExistence type="predicted"/>
<feature type="compositionally biased region" description="Basic and acidic residues" evidence="1">
    <location>
        <begin position="113"/>
        <end position="135"/>
    </location>
</feature>
<feature type="compositionally biased region" description="Polar residues" evidence="1">
    <location>
        <begin position="68"/>
        <end position="79"/>
    </location>
</feature>
<dbReference type="Proteomes" id="UP000663829">
    <property type="component" value="Unassembled WGS sequence"/>
</dbReference>
<feature type="compositionally biased region" description="Basic and acidic residues" evidence="1">
    <location>
        <begin position="57"/>
        <end position="67"/>
    </location>
</feature>
<evidence type="ECO:0000259" key="3">
    <source>
        <dbReference type="PROSITE" id="PS51998"/>
    </source>
</evidence>
<comment type="caution">
    <text evidence="5">The sequence shown here is derived from an EMBL/GenBank/DDBJ whole genome shotgun (WGS) entry which is preliminary data.</text>
</comment>
<dbReference type="PROSITE" id="PS51925">
    <property type="entry name" value="SWIB_MDM2"/>
    <property type="match status" value="1"/>
</dbReference>
<evidence type="ECO:0000313" key="5">
    <source>
        <dbReference type="EMBL" id="CAF0780778.1"/>
    </source>
</evidence>
<feature type="region of interest" description="Disordered" evidence="1">
    <location>
        <begin position="57"/>
        <end position="179"/>
    </location>
</feature>
<evidence type="ECO:0000259" key="2">
    <source>
        <dbReference type="PROSITE" id="PS51925"/>
    </source>
</evidence>
<evidence type="ECO:0000313" key="7">
    <source>
        <dbReference type="EMBL" id="CAF3563971.1"/>
    </source>
</evidence>
<gene>
    <name evidence="5" type="ORF">GPM918_LOCUS2453</name>
    <name evidence="4" type="ORF">OVA965_LOCUS462</name>
    <name evidence="7" type="ORF">SRO942_LOCUS2453</name>
    <name evidence="6" type="ORF">TMI583_LOCUS462</name>
</gene>
<dbReference type="SUPFAM" id="SSF47592">
    <property type="entry name" value="SWIB/MDM2 domain"/>
    <property type="match status" value="1"/>
</dbReference>
<protein>
    <recommendedName>
        <fullName evidence="9">DM2 domain-containing protein</fullName>
    </recommendedName>
</protein>
<organism evidence="5 8">
    <name type="scientific">Didymodactylos carnosus</name>
    <dbReference type="NCBI Taxonomy" id="1234261"/>
    <lineage>
        <taxon>Eukaryota</taxon>
        <taxon>Metazoa</taxon>
        <taxon>Spiralia</taxon>
        <taxon>Gnathifera</taxon>
        <taxon>Rotifera</taxon>
        <taxon>Eurotatoria</taxon>
        <taxon>Bdelloidea</taxon>
        <taxon>Philodinida</taxon>
        <taxon>Philodinidae</taxon>
        <taxon>Didymodactylos</taxon>
    </lineage>
</organism>
<dbReference type="EMBL" id="CAJNOK010000062">
    <property type="protein sequence ID" value="CAF0726411.1"/>
    <property type="molecule type" value="Genomic_DNA"/>
</dbReference>
<dbReference type="AlphaFoldDB" id="A0A813RGL1"/>
<dbReference type="SUPFAM" id="SSF109715">
    <property type="entry name" value="DEK C-terminal domain"/>
    <property type="match status" value="1"/>
</dbReference>
<dbReference type="InterPro" id="IPR036885">
    <property type="entry name" value="SWIB_MDM2_dom_sf"/>
</dbReference>